<evidence type="ECO:0000313" key="2">
    <source>
        <dbReference type="EMBL" id="MCT9810152.1"/>
    </source>
</evidence>
<dbReference type="InterPro" id="IPR008523">
    <property type="entry name" value="DUF805"/>
</dbReference>
<sequence length="107" mass="12251">MTFQESILVCFSKYADFTGRASRSEYWWFFLFVFLASLGTSMVHEVLGGLFALATLVPSIAVTARRLHDTNRSGWWQLIYFVPVIGWIVMLVFLTQDSKSESAWTQA</sequence>
<comment type="caution">
    <text evidence="2">The sequence shown here is derived from an EMBL/GenBank/DDBJ whole genome shotgun (WGS) entry which is preliminary data.</text>
</comment>
<keyword evidence="1" id="KW-0472">Membrane</keyword>
<keyword evidence="1" id="KW-1133">Transmembrane helix</keyword>
<proteinExistence type="predicted"/>
<organism evidence="2 3">
    <name type="scientific">Acidovorax bellezanensis</name>
    <dbReference type="NCBI Taxonomy" id="2976702"/>
    <lineage>
        <taxon>Bacteria</taxon>
        <taxon>Pseudomonadati</taxon>
        <taxon>Pseudomonadota</taxon>
        <taxon>Betaproteobacteria</taxon>
        <taxon>Burkholderiales</taxon>
        <taxon>Comamonadaceae</taxon>
        <taxon>Acidovorax</taxon>
    </lineage>
</organism>
<dbReference type="RefSeq" id="WP_261499144.1">
    <property type="nucleotide sequence ID" value="NZ_JAODYH010000003.1"/>
</dbReference>
<keyword evidence="1" id="KW-0812">Transmembrane</keyword>
<gene>
    <name evidence="2" type="ORF">N0K08_05880</name>
</gene>
<feature type="transmembrane region" description="Helical" evidence="1">
    <location>
        <begin position="74"/>
        <end position="94"/>
    </location>
</feature>
<evidence type="ECO:0000313" key="3">
    <source>
        <dbReference type="Proteomes" id="UP001525968"/>
    </source>
</evidence>
<dbReference type="Proteomes" id="UP001525968">
    <property type="component" value="Unassembled WGS sequence"/>
</dbReference>
<name>A0ABT2PLL3_9BURK</name>
<dbReference type="PANTHER" id="PTHR34980">
    <property type="entry name" value="INNER MEMBRANE PROTEIN-RELATED-RELATED"/>
    <property type="match status" value="1"/>
</dbReference>
<accession>A0ABT2PLL3</accession>
<keyword evidence="3" id="KW-1185">Reference proteome</keyword>
<feature type="transmembrane region" description="Helical" evidence="1">
    <location>
        <begin position="26"/>
        <end position="43"/>
    </location>
</feature>
<protein>
    <submittedName>
        <fullName evidence="2">DUF805 domain-containing protein</fullName>
    </submittedName>
</protein>
<dbReference type="Pfam" id="PF05656">
    <property type="entry name" value="DUF805"/>
    <property type="match status" value="1"/>
</dbReference>
<reference evidence="2 3" key="1">
    <citation type="submission" date="2022-09" db="EMBL/GenBank/DDBJ databases">
        <title>Draft genome of isolate Be4.</title>
        <authorList>
            <person name="Sanchez-Castro I."/>
            <person name="Martinez-Rodriguez P."/>
            <person name="Descostes M."/>
            <person name="Merroun M."/>
        </authorList>
    </citation>
    <scope>NUCLEOTIDE SEQUENCE [LARGE SCALE GENOMIC DNA]</scope>
    <source>
        <strain evidence="2 3">Be4</strain>
    </source>
</reference>
<evidence type="ECO:0000256" key="1">
    <source>
        <dbReference type="SAM" id="Phobius"/>
    </source>
</evidence>
<dbReference type="EMBL" id="JAODYH010000003">
    <property type="protein sequence ID" value="MCT9810152.1"/>
    <property type="molecule type" value="Genomic_DNA"/>
</dbReference>
<dbReference type="PANTHER" id="PTHR34980:SF2">
    <property type="entry name" value="INNER MEMBRANE PROTEIN YHAH-RELATED"/>
    <property type="match status" value="1"/>
</dbReference>